<sequence>MSRAALIDDLRAKVRQLEGRPQVASLTVHPALAGMLDLQVGHAYTVDSATLAMLVMAGPSSHDGAWCAVVGAGDFGMEAAQSFGVDLERTVLVPDPGEDWLAVVAALVDVVSVVVVAGRDISARDAQRMAARLYERQSIIIAWDGAWPRARAHVRLTDVVWHGVERGSGHLQSRQATIEVQQVGRPAARRRFWLPDGDQQVRAVEPSSPRLRSVG</sequence>
<dbReference type="Proteomes" id="UP000282515">
    <property type="component" value="Unassembled WGS sequence"/>
</dbReference>
<evidence type="ECO:0000313" key="1">
    <source>
        <dbReference type="EMBL" id="RLV56857.1"/>
    </source>
</evidence>
<name>A0A3L8PN71_9ACTN</name>
<evidence type="ECO:0000313" key="2">
    <source>
        <dbReference type="Proteomes" id="UP000282515"/>
    </source>
</evidence>
<accession>A0A3L8PN71</accession>
<proteinExistence type="predicted"/>
<dbReference type="AlphaFoldDB" id="A0A3L8PN71"/>
<dbReference type="OrthoDB" id="3873597at2"/>
<reference evidence="1 2" key="1">
    <citation type="submission" date="2018-10" db="EMBL/GenBank/DDBJ databases">
        <title>Aeromicrobium sp. 9W16Y-2 whole genome shotgun sequence.</title>
        <authorList>
            <person name="Li F."/>
        </authorList>
    </citation>
    <scope>NUCLEOTIDE SEQUENCE [LARGE SCALE GENOMIC DNA]</scope>
    <source>
        <strain evidence="1 2">9W16Y-2</strain>
    </source>
</reference>
<dbReference type="RefSeq" id="WP_121793158.1">
    <property type="nucleotide sequence ID" value="NZ_RDBF01000002.1"/>
</dbReference>
<comment type="caution">
    <text evidence="1">The sequence shown here is derived from an EMBL/GenBank/DDBJ whole genome shotgun (WGS) entry which is preliminary data.</text>
</comment>
<keyword evidence="2" id="KW-1185">Reference proteome</keyword>
<gene>
    <name evidence="1" type="ORF">D9V41_03545</name>
</gene>
<organism evidence="1 2">
    <name type="scientific">Aeromicrobium phragmitis</name>
    <dbReference type="NCBI Taxonomy" id="2478914"/>
    <lineage>
        <taxon>Bacteria</taxon>
        <taxon>Bacillati</taxon>
        <taxon>Actinomycetota</taxon>
        <taxon>Actinomycetes</taxon>
        <taxon>Propionibacteriales</taxon>
        <taxon>Nocardioidaceae</taxon>
        <taxon>Aeromicrobium</taxon>
    </lineage>
</organism>
<dbReference type="EMBL" id="RDBF01000002">
    <property type="protein sequence ID" value="RLV56857.1"/>
    <property type="molecule type" value="Genomic_DNA"/>
</dbReference>
<protein>
    <submittedName>
        <fullName evidence="1">Uncharacterized protein</fullName>
    </submittedName>
</protein>